<reference evidence="4" key="1">
    <citation type="submission" date="2017-12" db="EMBL/GenBank/DDBJ databases">
        <title>Genomic analysis of Paracoccus sp. CBA4604.</title>
        <authorList>
            <person name="Roh S.W."/>
            <person name="Kim J.Y."/>
            <person name="Kim J.S."/>
        </authorList>
    </citation>
    <scope>NUCLEOTIDE SEQUENCE [LARGE SCALE GENOMIC DNA]</scope>
    <source>
        <strain evidence="4">CBA4604</strain>
    </source>
</reference>
<accession>A0A2K9MHL3</accession>
<dbReference type="Proteomes" id="UP000234882">
    <property type="component" value="Chromosome"/>
</dbReference>
<feature type="transmembrane region" description="Helical" evidence="1">
    <location>
        <begin position="44"/>
        <end position="63"/>
    </location>
</feature>
<evidence type="ECO:0000259" key="2">
    <source>
        <dbReference type="Pfam" id="PF09990"/>
    </source>
</evidence>
<feature type="transmembrane region" description="Helical" evidence="1">
    <location>
        <begin position="83"/>
        <end position="99"/>
    </location>
</feature>
<keyword evidence="1" id="KW-1133">Transmembrane helix</keyword>
<dbReference type="AlphaFoldDB" id="A0A2K9MHL3"/>
<evidence type="ECO:0000313" key="4">
    <source>
        <dbReference type="Proteomes" id="UP000234882"/>
    </source>
</evidence>
<gene>
    <name evidence="3" type="ORF">CYR75_13265</name>
</gene>
<evidence type="ECO:0000313" key="3">
    <source>
        <dbReference type="EMBL" id="AUM75129.1"/>
    </source>
</evidence>
<dbReference type="KEGG" id="paru:CYR75_13265"/>
<feature type="transmembrane region" description="Helical" evidence="1">
    <location>
        <begin position="105"/>
        <end position="124"/>
    </location>
</feature>
<protein>
    <recommendedName>
        <fullName evidence="2">DUF2231 domain-containing protein</fullName>
    </recommendedName>
</protein>
<feature type="transmembrane region" description="Helical" evidence="1">
    <location>
        <begin position="12"/>
        <end position="32"/>
    </location>
</feature>
<dbReference type="InterPro" id="IPR019251">
    <property type="entry name" value="DUF2231_TM"/>
</dbReference>
<name>A0A2K9MHL3_9RHOB</name>
<dbReference type="OrthoDB" id="2873672at2"/>
<sequence>MAIRLEQMHPAVVHFPIATLPLAVGADLLGSLTDNPSLRSFGRGAIAVAAAGTVAAAVTGLIAGEEVNVEGPARDKLMTHRNLNAVVTLAATCMAFWRANNDRPGAGYLATGVAALGTLAYTAYLGGQLVYETGVGVGPAGGVYREDAPTFGPQSPGRFIEAAAEDLQAGLGHLIDEVGEGYLVPSIAGKQNPTS</sequence>
<proteinExistence type="predicted"/>
<dbReference type="Pfam" id="PF09990">
    <property type="entry name" value="DUF2231"/>
    <property type="match status" value="1"/>
</dbReference>
<keyword evidence="1" id="KW-0812">Transmembrane</keyword>
<feature type="domain" description="DUF2231" evidence="2">
    <location>
        <begin position="8"/>
        <end position="138"/>
    </location>
</feature>
<organism evidence="3 4">
    <name type="scientific">Paracoccus jeotgali</name>
    <dbReference type="NCBI Taxonomy" id="2065379"/>
    <lineage>
        <taxon>Bacteria</taxon>
        <taxon>Pseudomonadati</taxon>
        <taxon>Pseudomonadota</taxon>
        <taxon>Alphaproteobacteria</taxon>
        <taxon>Rhodobacterales</taxon>
        <taxon>Paracoccaceae</taxon>
        <taxon>Paracoccus</taxon>
    </lineage>
</organism>
<dbReference type="RefSeq" id="WP_101500474.1">
    <property type="nucleotide sequence ID" value="NZ_CP025583.1"/>
</dbReference>
<keyword evidence="1" id="KW-0472">Membrane</keyword>
<keyword evidence="4" id="KW-1185">Reference proteome</keyword>
<evidence type="ECO:0000256" key="1">
    <source>
        <dbReference type="SAM" id="Phobius"/>
    </source>
</evidence>
<dbReference type="EMBL" id="CP025583">
    <property type="protein sequence ID" value="AUM75129.1"/>
    <property type="molecule type" value="Genomic_DNA"/>
</dbReference>